<dbReference type="Pfam" id="PF06197">
    <property type="entry name" value="DUF998"/>
    <property type="match status" value="1"/>
</dbReference>
<dbReference type="EMBL" id="FMZM01000020">
    <property type="protein sequence ID" value="SDE33283.1"/>
    <property type="molecule type" value="Genomic_DNA"/>
</dbReference>
<sequence>MNSARRVPAVLVMVGLSAALLYANFFLDWVLRDFSGMGEIVSELEAPGEPNASLLRVTDVVCAVLVVSLLPWVRRGLRAGPWRELCIVAVVLFALGATVAAVVATPCGPGQVCDTARDRLQTSVHDGSSIVSDTALYVSVAAAWITTRSTGPRWFRRVAWWNFWLGGVAASVLFEYFNVTQDPAWAVGASQRVHILFISAWIVTLALFAAWDESRRAVPGTQGLGKSPARTSD</sequence>
<accession>A0A1G7C1Y3</accession>
<evidence type="ECO:0008006" key="4">
    <source>
        <dbReference type="Google" id="ProtNLM"/>
    </source>
</evidence>
<dbReference type="InterPro" id="IPR009339">
    <property type="entry name" value="DUF998"/>
</dbReference>
<proteinExistence type="predicted"/>
<organism evidence="2 3">
    <name type="scientific">Nocardioides lianchengensis</name>
    <dbReference type="NCBI Taxonomy" id="1045774"/>
    <lineage>
        <taxon>Bacteria</taxon>
        <taxon>Bacillati</taxon>
        <taxon>Actinomycetota</taxon>
        <taxon>Actinomycetes</taxon>
        <taxon>Propionibacteriales</taxon>
        <taxon>Nocardioidaceae</taxon>
        <taxon>Nocardioides</taxon>
    </lineage>
</organism>
<protein>
    <recommendedName>
        <fullName evidence="4">DUF998 domain-containing protein</fullName>
    </recommendedName>
</protein>
<dbReference type="Proteomes" id="UP000199034">
    <property type="component" value="Unassembled WGS sequence"/>
</dbReference>
<feature type="transmembrane region" description="Helical" evidence="1">
    <location>
        <begin position="191"/>
        <end position="211"/>
    </location>
</feature>
<feature type="transmembrane region" description="Helical" evidence="1">
    <location>
        <begin position="158"/>
        <end position="179"/>
    </location>
</feature>
<reference evidence="2 3" key="1">
    <citation type="submission" date="2016-10" db="EMBL/GenBank/DDBJ databases">
        <authorList>
            <person name="de Groot N.N."/>
        </authorList>
    </citation>
    <scope>NUCLEOTIDE SEQUENCE [LARGE SCALE GENOMIC DNA]</scope>
    <source>
        <strain evidence="2 3">CGMCC 4.6858</strain>
    </source>
</reference>
<keyword evidence="1" id="KW-0812">Transmembrane</keyword>
<evidence type="ECO:0000256" key="1">
    <source>
        <dbReference type="SAM" id="Phobius"/>
    </source>
</evidence>
<feature type="transmembrane region" description="Helical" evidence="1">
    <location>
        <begin position="124"/>
        <end position="146"/>
    </location>
</feature>
<feature type="transmembrane region" description="Helical" evidence="1">
    <location>
        <begin position="85"/>
        <end position="104"/>
    </location>
</feature>
<feature type="transmembrane region" description="Helical" evidence="1">
    <location>
        <begin position="7"/>
        <end position="27"/>
    </location>
</feature>
<keyword evidence="1" id="KW-1133">Transmembrane helix</keyword>
<gene>
    <name evidence="2" type="ORF">SAMN05421872_12019</name>
</gene>
<dbReference type="AlphaFoldDB" id="A0A1G7C1Y3"/>
<keyword evidence="1" id="KW-0472">Membrane</keyword>
<feature type="transmembrane region" description="Helical" evidence="1">
    <location>
        <begin position="54"/>
        <end position="73"/>
    </location>
</feature>
<evidence type="ECO:0000313" key="3">
    <source>
        <dbReference type="Proteomes" id="UP000199034"/>
    </source>
</evidence>
<dbReference type="STRING" id="1045774.SAMN05421872_12019"/>
<name>A0A1G7C1Y3_9ACTN</name>
<keyword evidence="3" id="KW-1185">Reference proteome</keyword>
<evidence type="ECO:0000313" key="2">
    <source>
        <dbReference type="EMBL" id="SDE33283.1"/>
    </source>
</evidence>